<dbReference type="InterPro" id="IPR036691">
    <property type="entry name" value="Endo/exonu/phosph_ase_sf"/>
</dbReference>
<feature type="compositionally biased region" description="Polar residues" evidence="12">
    <location>
        <begin position="2572"/>
        <end position="2582"/>
    </location>
</feature>
<evidence type="ECO:0000256" key="4">
    <source>
        <dbReference type="ARBA" id="ARBA00022679"/>
    </source>
</evidence>
<feature type="region of interest" description="Disordered" evidence="12">
    <location>
        <begin position="243"/>
        <end position="283"/>
    </location>
</feature>
<evidence type="ECO:0000259" key="15">
    <source>
        <dbReference type="PROSITE" id="PS50994"/>
    </source>
</evidence>
<dbReference type="Pfam" id="PF03372">
    <property type="entry name" value="Exo_endo_phos"/>
    <property type="match status" value="1"/>
</dbReference>
<dbReference type="PROSITE" id="PS50878">
    <property type="entry name" value="RT_POL"/>
    <property type="match status" value="1"/>
</dbReference>
<dbReference type="InterPro" id="IPR036397">
    <property type="entry name" value="RNaseH_sf"/>
</dbReference>
<dbReference type="Gene3D" id="2.40.70.10">
    <property type="entry name" value="Acid Proteases"/>
    <property type="match status" value="1"/>
</dbReference>
<dbReference type="EC" id="2.7.7.49" evidence="3"/>
<evidence type="ECO:0000313" key="16">
    <source>
        <dbReference type="EMBL" id="KAL0199211.1"/>
    </source>
</evidence>
<dbReference type="InterPro" id="IPR041588">
    <property type="entry name" value="Integrase_H2C2"/>
</dbReference>
<dbReference type="CDD" id="cd01650">
    <property type="entry name" value="RT_nLTR_like"/>
    <property type="match status" value="1"/>
</dbReference>
<keyword evidence="7" id="KW-0255">Endonuclease</keyword>
<keyword evidence="11" id="KW-0862">Zinc</keyword>
<dbReference type="InterPro" id="IPR041373">
    <property type="entry name" value="RT_RNaseH"/>
</dbReference>
<evidence type="ECO:0000256" key="11">
    <source>
        <dbReference type="PROSITE-ProRule" id="PRU00047"/>
    </source>
</evidence>
<keyword evidence="8" id="KW-0378">Hydrolase</keyword>
<keyword evidence="5" id="KW-0548">Nucleotidyltransferase</keyword>
<evidence type="ECO:0000256" key="1">
    <source>
        <dbReference type="ARBA" id="ARBA00010879"/>
    </source>
</evidence>
<keyword evidence="6" id="KW-0540">Nuclease</keyword>
<dbReference type="SUPFAM" id="SSF56672">
    <property type="entry name" value="DNA/RNA polymerases"/>
    <property type="match status" value="3"/>
</dbReference>
<sequence length="2621" mass="296019">MGTDLTAKRMFQDTPTLKRQPCKHDVCAAQHSIREDEGNTVYSSVDECYFPELTRSRQRGRKPRRTFCDLSSDSGEECSDHRERIPTLRPGQFDGSTSWREFLNRFEDCAKANHWSERTMTVQMRFCLVGAAGAVIHKNPRSSRWDYARIVEEVEAAYGPSSEHAAAIGIELRQRVRRAGEPLHVLRDDIYEKVSIAYADRSEKEQDSISVEVFTNAMGDADIVQRLLEELHTATSVTQLMQSAVRPMERKTRAAAVRECPDQSGSDEESSVPSNHEWRKKNSKAEFKNRLQKFNKRNKVNWEEIVCHNCQGIGHMRRNCPSPRLNLERVTPALPRPTEIQPASTVLRVKGSGPEMCIHLLLYVPCLRSVLPRLCYETIKADVRPPLKLSTVQALQGISPLNVDVLGEVDVPVQVGTQTVSVNFIVADVAEGTEAILGHPFLEQARARLDFGSQKIVLFGEQIPYFNPKNKPRVHVVHIARTAVLEAGREYIVPGNAHFREEVQGNMLLSPTKGFMEKHQVMVARIIIGAQPSHRVPVRLYNPGTVAVKVRKGVIAGILQPADVVQASTAELPPVDSCPTVVPSHLQPLYAESTRDLREAEQHELAELLCAYGDVFSTGPTDLGRTNLVQHDIQTRPGPPVKQQPRRMAFEKQQSADEQIQQNLDAGLASPSNSCWASPIVMVRKKDQTYRLCQSGLAHWTLPPATGKQLRSVAGRGSLRGTKSKMAARSDAAATPGPNDGAFMSFNVVRSSPNIVSVPLKHRESTPRQIYDRQSLLEIGNAHKHQLSPAAIEKLRGLCILLKPDLETVASPSDAIRTKRRRRRCERGRKRGKRGGIRARLRANPTRPALPTLMLSNVRSLENKLDEIQLSRSTEQEARDCCVFVFTETWLNDKTPDSAIQLHGLTCCRADRELSLSGKTRGGGLCVYINKEWCNNAAVVTKNCSSLVEFMFVKCRPFYLPREFTAIVIVAVYIPPCANPKDALRELYSAISEQQTNNPDGFFIIAGDFNHANLKSVLPKFYQHVNFATRGNNTLDFVYTTNKNAYRAEPRPHLGYSDHISVMLIPAYRPLLKLTKPVQKQITVWPDNATSALQDCFQNTDWNMFKEAATYNNQTDLQEYTETVTAYIKKCIDDVTVTKTITTRANQKPWMTAEVRRLLKIRDEAFRSGDRAALKTARANLSHGIKKAKHQYAQKINNNFSDSKDTRSLWQAIQTITDYKPLPQASDDDTSLPDALNHFYSRFEIQNNTPAQKLHTSPNDQVLCLSAADVRKTLSRINPRKAAGPDNIPGRVLRECAAQLTDVLTDIFNTSLSQAVVPTCLKSTSIIPVPKKSPVSCLNDYRPIALTPIMMKCFERLVMHHIKSSLPNTLDPFQFAYRPNRSTDDAISSTLHLALTHLEQKDSYVRMLFIDFSSAFNTIIPQQLIHKLNLLGLNTSLCNWILDFLTGRPQSVRVGSNTSSTTTLSTGAPQGCVLSPLLFTLLTHDCTAKFSSNHIIKFADDTTVVGLISNNDETHYREEVAQLAKWCGANNLSLNVSKTKEVVMDFRRNSVDHRPLTIDSSAVERVSSTKFLGVHITENLTWTTNVTSLNKKGQQRLHFLRRLKRASLPPPILTTFYRGTIESVLTSCITVWYGNCSAADRKTLQRTVNTAAKIIGAPLPSILDIFLARCSSKASSIVKDPSHPSHNLFQLLPSGRRYRSIKARSSLTPISLPPSETMKTSAASSPQLSKTADNLSKRKSECVTHSISRRHHCAGQGCKDFLQLQRLAQVFERLRQANLKLKPAKCCLFRRQVVYLGHIVSEHGIATDPEKVQKIREWPEPMSVNEVRQFVGLASYYRRFVKDFATVAKPLHNLLRKHARFHWIPESQQAFDKLKELLTAAPILGYPMDSGDLILDTDASNFGIGAVLSQLQQGEERVLAYGSRSLTPTEQNYCTTRRELLAVVEFTTHFRQYLLGRSFTVRTDHSSLQWLIRMREPEGQLARWLEKLGEYDFKVVHRPGRCHENADVLSRRPCRSTCPCNLNPILSSLQLCHQAVQCDFDDELVNNRPAAISPESCQVGVVQPAITACTSSFSGWTTEELCAAQAADPDIAPIKRWMKESEERLSWEDVSPCGPATKAYWSQWQRLYLKDDILVRHYYLNEGPEFYPQIVLPQVFRKSVMHQMHEGPVGGHFGVERTLSRLQTRYYWYKMREDVSLWCRTRTSCAAKARPLRRPQAPMGTVRVGAPMERIAVDLMGPMNETERFNRYILVVQDYFTKWVKAYPLPNDQAVTVAEIIVSEWVCHYGAPLTLHSDQGTNFESEVFQTMCELLDIDKTRTTPFQPQSDGQVERFNATLQKILATTSERCHWEWDLMVPYAVMAYRATKHSSTGFTPNMMLFGREITEPIDLVAGKPPNDTLTQSIPQYVVQMRERLELAHQVARDALGQSVERAKKQYDKRAARTRYKVGDAVWYLVKGTKRVKNKIRKFLPNYDGPYFILGHLDDLVYRIQRNPRTKVKVVHHDKLKPYHSRQPLENSWVFKDSEAWQPQEVPAPNLEADGAELDMDLSCLFTEETGNSGGPHSMPLMDDTSVPMTEQETENVQWREDSTVQQDLTGTVNGQMRGRPQRARRPPRRFGDWTN</sequence>
<feature type="region of interest" description="Disordered" evidence="12">
    <location>
        <begin position="716"/>
        <end position="736"/>
    </location>
</feature>
<proteinExistence type="inferred from homology"/>
<feature type="compositionally biased region" description="Polar residues" evidence="12">
    <location>
        <begin position="1717"/>
        <end position="1734"/>
    </location>
</feature>
<dbReference type="EC" id="3.1.26.4" evidence="2"/>
<dbReference type="SMART" id="SM00343">
    <property type="entry name" value="ZnF_C2HC"/>
    <property type="match status" value="1"/>
</dbReference>
<feature type="compositionally biased region" description="Polar residues" evidence="12">
    <location>
        <begin position="2589"/>
        <end position="2600"/>
    </location>
</feature>
<dbReference type="SUPFAM" id="SSF53098">
    <property type="entry name" value="Ribonuclease H-like"/>
    <property type="match status" value="1"/>
</dbReference>
<dbReference type="InterPro" id="IPR001878">
    <property type="entry name" value="Znf_CCHC"/>
</dbReference>
<evidence type="ECO:0000256" key="12">
    <source>
        <dbReference type="SAM" id="MobiDB-lite"/>
    </source>
</evidence>
<keyword evidence="11" id="KW-0479">Metal-binding</keyword>
<evidence type="ECO:0000256" key="9">
    <source>
        <dbReference type="ARBA" id="ARBA00022918"/>
    </source>
</evidence>
<evidence type="ECO:0000256" key="8">
    <source>
        <dbReference type="ARBA" id="ARBA00022801"/>
    </source>
</evidence>
<dbReference type="Pfam" id="PF00078">
    <property type="entry name" value="RVT_1"/>
    <property type="match status" value="1"/>
</dbReference>
<dbReference type="FunFam" id="3.30.70.270:FF:000020">
    <property type="entry name" value="Transposon Tf2-6 polyprotein-like Protein"/>
    <property type="match status" value="1"/>
</dbReference>
<evidence type="ECO:0000259" key="14">
    <source>
        <dbReference type="PROSITE" id="PS50878"/>
    </source>
</evidence>
<dbReference type="Pfam" id="PF17921">
    <property type="entry name" value="Integrase_H2C2"/>
    <property type="match status" value="1"/>
</dbReference>
<dbReference type="InterPro" id="IPR021109">
    <property type="entry name" value="Peptidase_aspartic_dom_sf"/>
</dbReference>
<dbReference type="InterPro" id="IPR050951">
    <property type="entry name" value="Retrovirus_Pol_polyprotein"/>
</dbReference>
<keyword evidence="17" id="KW-1185">Reference proteome</keyword>
<dbReference type="FunFam" id="3.10.20.370:FF:000001">
    <property type="entry name" value="Retrovirus-related Pol polyprotein from transposon 17.6-like protein"/>
    <property type="match status" value="1"/>
</dbReference>
<name>A0ABD0RL87_CIRMR</name>
<dbReference type="InterPro" id="IPR054465">
    <property type="entry name" value="Integrase_p58-like_C"/>
</dbReference>
<dbReference type="EMBL" id="JAMKFB020000003">
    <property type="protein sequence ID" value="KAL0199211.1"/>
    <property type="molecule type" value="Genomic_DNA"/>
</dbReference>
<feature type="region of interest" description="Disordered" evidence="12">
    <location>
        <begin position="1709"/>
        <end position="1735"/>
    </location>
</feature>
<dbReference type="Pfam" id="PF09004">
    <property type="entry name" value="ALKBH8_N"/>
    <property type="match status" value="1"/>
</dbReference>
<dbReference type="PANTHER" id="PTHR37984:SF5">
    <property type="entry name" value="PROTEIN NYNRIN-LIKE"/>
    <property type="match status" value="1"/>
</dbReference>
<dbReference type="Pfam" id="PF22938">
    <property type="entry name" value="Integrase_p58_C"/>
    <property type="match status" value="1"/>
</dbReference>
<dbReference type="Pfam" id="PF00665">
    <property type="entry name" value="rve"/>
    <property type="match status" value="1"/>
</dbReference>
<dbReference type="Gene3D" id="3.60.10.10">
    <property type="entry name" value="Endonuclease/exonuclease/phosphatase"/>
    <property type="match status" value="1"/>
</dbReference>
<dbReference type="SUPFAM" id="SSF56219">
    <property type="entry name" value="DNase I-like"/>
    <property type="match status" value="1"/>
</dbReference>
<dbReference type="GO" id="GO:0008270">
    <property type="term" value="F:zinc ion binding"/>
    <property type="evidence" value="ECO:0007669"/>
    <property type="project" value="UniProtKB-KW"/>
</dbReference>
<dbReference type="Gene3D" id="3.30.70.270">
    <property type="match status" value="2"/>
</dbReference>
<dbReference type="InterPro" id="IPR015095">
    <property type="entry name" value="AlkB_hom8_N"/>
</dbReference>
<evidence type="ECO:0000256" key="7">
    <source>
        <dbReference type="ARBA" id="ARBA00022759"/>
    </source>
</evidence>
<keyword evidence="4" id="KW-0808">Transferase</keyword>
<dbReference type="Gene3D" id="1.10.340.70">
    <property type="match status" value="1"/>
</dbReference>
<dbReference type="InterPro" id="IPR001584">
    <property type="entry name" value="Integrase_cat-core"/>
</dbReference>
<dbReference type="InterPro" id="IPR043502">
    <property type="entry name" value="DNA/RNA_pol_sf"/>
</dbReference>
<organism evidence="16 17">
    <name type="scientific">Cirrhinus mrigala</name>
    <name type="common">Mrigala</name>
    <dbReference type="NCBI Taxonomy" id="683832"/>
    <lineage>
        <taxon>Eukaryota</taxon>
        <taxon>Metazoa</taxon>
        <taxon>Chordata</taxon>
        <taxon>Craniata</taxon>
        <taxon>Vertebrata</taxon>
        <taxon>Euteleostomi</taxon>
        <taxon>Actinopterygii</taxon>
        <taxon>Neopterygii</taxon>
        <taxon>Teleostei</taxon>
        <taxon>Ostariophysi</taxon>
        <taxon>Cypriniformes</taxon>
        <taxon>Cyprinidae</taxon>
        <taxon>Labeoninae</taxon>
        <taxon>Labeonini</taxon>
        <taxon>Cirrhinus</taxon>
    </lineage>
</organism>
<evidence type="ECO:0000256" key="5">
    <source>
        <dbReference type="ARBA" id="ARBA00022695"/>
    </source>
</evidence>
<dbReference type="Gene3D" id="3.30.420.10">
    <property type="entry name" value="Ribonuclease H-like superfamily/Ribonuclease H"/>
    <property type="match status" value="1"/>
</dbReference>
<feature type="compositionally biased region" description="Basic residues" evidence="12">
    <location>
        <begin position="2605"/>
        <end position="2614"/>
    </location>
</feature>
<feature type="region of interest" description="Disordered" evidence="12">
    <location>
        <begin position="2553"/>
        <end position="2621"/>
    </location>
</feature>
<dbReference type="Pfam" id="PF00098">
    <property type="entry name" value="zf-CCHC"/>
    <property type="match status" value="1"/>
</dbReference>
<feature type="domain" description="Integrase catalytic" evidence="15">
    <location>
        <begin position="2223"/>
        <end position="2382"/>
    </location>
</feature>
<evidence type="ECO:0000256" key="3">
    <source>
        <dbReference type="ARBA" id="ARBA00012493"/>
    </source>
</evidence>
<gene>
    <name evidence="16" type="ORF">M9458_007751</name>
</gene>
<dbReference type="GO" id="GO:0003964">
    <property type="term" value="F:RNA-directed DNA polymerase activity"/>
    <property type="evidence" value="ECO:0007669"/>
    <property type="project" value="UniProtKB-KW"/>
</dbReference>
<keyword evidence="9" id="KW-0695">RNA-directed DNA polymerase</keyword>
<dbReference type="PROSITE" id="PS50994">
    <property type="entry name" value="INTEGRASE"/>
    <property type="match status" value="1"/>
</dbReference>
<feature type="domain" description="Reverse transcriptase" evidence="14">
    <location>
        <begin position="1310"/>
        <end position="1576"/>
    </location>
</feature>
<protein>
    <recommendedName>
        <fullName evidence="10">Gypsy retrotransposon integrase-like protein 1</fullName>
        <ecNumber evidence="3">2.7.7.49</ecNumber>
        <ecNumber evidence="2">3.1.26.4</ecNumber>
    </recommendedName>
</protein>
<dbReference type="FunFam" id="3.30.420.10:FF:000032">
    <property type="entry name" value="Retrovirus-related Pol polyprotein from transposon 297-like Protein"/>
    <property type="match status" value="1"/>
</dbReference>
<dbReference type="Proteomes" id="UP001529510">
    <property type="component" value="Unassembled WGS sequence"/>
</dbReference>
<dbReference type="FunFam" id="1.10.340.70:FF:000001">
    <property type="entry name" value="Retrovirus-related Pol polyprotein from transposon gypsy-like Protein"/>
    <property type="match status" value="1"/>
</dbReference>
<accession>A0ABD0RL87</accession>
<dbReference type="PROSITE" id="PS50158">
    <property type="entry name" value="ZF_CCHC"/>
    <property type="match status" value="1"/>
</dbReference>
<dbReference type="SUPFAM" id="SSF57756">
    <property type="entry name" value="Retrovirus zinc finger-like domains"/>
    <property type="match status" value="1"/>
</dbReference>
<dbReference type="GO" id="GO:0004523">
    <property type="term" value="F:RNA-DNA hybrid ribonuclease activity"/>
    <property type="evidence" value="ECO:0007669"/>
    <property type="project" value="UniProtKB-EC"/>
</dbReference>
<evidence type="ECO:0000256" key="10">
    <source>
        <dbReference type="ARBA" id="ARBA00039658"/>
    </source>
</evidence>
<comment type="caution">
    <text evidence="16">The sequence shown here is derived from an EMBL/GenBank/DDBJ whole genome shotgun (WGS) entry which is preliminary data.</text>
</comment>
<evidence type="ECO:0000259" key="13">
    <source>
        <dbReference type="PROSITE" id="PS50158"/>
    </source>
</evidence>
<evidence type="ECO:0000313" key="17">
    <source>
        <dbReference type="Proteomes" id="UP001529510"/>
    </source>
</evidence>
<feature type="domain" description="CCHC-type" evidence="13">
    <location>
        <begin position="307"/>
        <end position="322"/>
    </location>
</feature>
<comment type="similarity">
    <text evidence="1">Belongs to the beta type-B retroviral polymerase family. HERV class-II K(HML-2) pol subfamily.</text>
</comment>
<dbReference type="Gene3D" id="3.10.20.370">
    <property type="match status" value="1"/>
</dbReference>
<dbReference type="InterPro" id="IPR005135">
    <property type="entry name" value="Endo/exonuclease/phosphatase"/>
</dbReference>
<dbReference type="InterPro" id="IPR036875">
    <property type="entry name" value="Znf_CCHC_sf"/>
</dbReference>
<dbReference type="InterPro" id="IPR012337">
    <property type="entry name" value="RNaseH-like_sf"/>
</dbReference>
<keyword evidence="11" id="KW-0863">Zinc-finger</keyword>
<dbReference type="InterPro" id="IPR000477">
    <property type="entry name" value="RT_dom"/>
</dbReference>
<dbReference type="Pfam" id="PF17917">
    <property type="entry name" value="RT_RNaseH"/>
    <property type="match status" value="1"/>
</dbReference>
<dbReference type="Gene3D" id="3.10.10.10">
    <property type="entry name" value="HIV Type 1 Reverse Transcriptase, subunit A, domain 1"/>
    <property type="match status" value="1"/>
</dbReference>
<dbReference type="InterPro" id="IPR043128">
    <property type="entry name" value="Rev_trsase/Diguanyl_cyclase"/>
</dbReference>
<reference evidence="16 17" key="1">
    <citation type="submission" date="2024-05" db="EMBL/GenBank/DDBJ databases">
        <title>Genome sequencing and assembly of Indian major carp, Cirrhinus mrigala (Hamilton, 1822).</title>
        <authorList>
            <person name="Mohindra V."/>
            <person name="Chowdhury L.M."/>
            <person name="Lal K."/>
            <person name="Jena J.K."/>
        </authorList>
    </citation>
    <scope>NUCLEOTIDE SEQUENCE [LARGE SCALE GENOMIC DNA]</scope>
    <source>
        <strain evidence="16">CM1030</strain>
        <tissue evidence="16">Blood</tissue>
    </source>
</reference>
<evidence type="ECO:0000256" key="2">
    <source>
        <dbReference type="ARBA" id="ARBA00012180"/>
    </source>
</evidence>
<evidence type="ECO:0000256" key="6">
    <source>
        <dbReference type="ARBA" id="ARBA00022722"/>
    </source>
</evidence>
<dbReference type="CDD" id="cd09274">
    <property type="entry name" value="RNase_HI_RT_Ty3"/>
    <property type="match status" value="1"/>
</dbReference>
<dbReference type="PANTHER" id="PTHR37984">
    <property type="entry name" value="PROTEIN CBG26694"/>
    <property type="match status" value="1"/>
</dbReference>